<dbReference type="STRING" id="626937.HMPREF3293_00422"/>
<proteinExistence type="predicted"/>
<gene>
    <name evidence="1" type="ORF">HMPREF3293_00422</name>
</gene>
<evidence type="ECO:0000313" key="2">
    <source>
        <dbReference type="Proteomes" id="UP000070366"/>
    </source>
</evidence>
<sequence>MGGQYLICPHVFTHRVSPAQSKNMFCVIKEQMLVFGDFPFIIGQDIMYY</sequence>
<keyword evidence="2" id="KW-1185">Reference proteome</keyword>
<organism evidence="1 2">
    <name type="scientific">Christensenella minuta</name>
    <dbReference type="NCBI Taxonomy" id="626937"/>
    <lineage>
        <taxon>Bacteria</taxon>
        <taxon>Bacillati</taxon>
        <taxon>Bacillota</taxon>
        <taxon>Clostridia</taxon>
        <taxon>Christensenellales</taxon>
        <taxon>Christensenellaceae</taxon>
        <taxon>Christensenella</taxon>
    </lineage>
</organism>
<dbReference type="EMBL" id="LSZW01000032">
    <property type="protein sequence ID" value="KXK66731.1"/>
    <property type="molecule type" value="Genomic_DNA"/>
</dbReference>
<accession>A0A136Q7S2</accession>
<protein>
    <submittedName>
        <fullName evidence="1">Uncharacterized protein</fullName>
    </submittedName>
</protein>
<dbReference type="AlphaFoldDB" id="A0A136Q7S2"/>
<name>A0A136Q7S2_9FIRM</name>
<reference evidence="1 2" key="1">
    <citation type="submission" date="2016-02" db="EMBL/GenBank/DDBJ databases">
        <authorList>
            <person name="Wen L."/>
            <person name="He K."/>
            <person name="Yang H."/>
        </authorList>
    </citation>
    <scope>NUCLEOTIDE SEQUENCE [LARGE SCALE GENOMIC DNA]</scope>
    <source>
        <strain evidence="1 2">DSM 22607</strain>
    </source>
</reference>
<evidence type="ECO:0000313" key="1">
    <source>
        <dbReference type="EMBL" id="KXK66731.1"/>
    </source>
</evidence>
<dbReference type="Proteomes" id="UP000070366">
    <property type="component" value="Unassembled WGS sequence"/>
</dbReference>
<comment type="caution">
    <text evidence="1">The sequence shown here is derived from an EMBL/GenBank/DDBJ whole genome shotgun (WGS) entry which is preliminary data.</text>
</comment>